<feature type="chain" id="PRO_5040316495" evidence="1">
    <location>
        <begin position="19"/>
        <end position="116"/>
    </location>
</feature>
<evidence type="ECO:0000256" key="1">
    <source>
        <dbReference type="SAM" id="SignalP"/>
    </source>
</evidence>
<evidence type="ECO:0000313" key="3">
    <source>
        <dbReference type="Proteomes" id="UP000703661"/>
    </source>
</evidence>
<sequence length="116" mass="12934">MLFTKFFAPLALAAVVSAADWESVCTKGNEAIMISNNQYQTRICLSISLSAAKDKWGGGRSNCNKGTWEAYWNIASNGQTWLCYGKQSDCPYREAFLDEPLAKSRGYDKCWSISLI</sequence>
<organism evidence="2 3">
    <name type="scientific">Entomortierella chlamydospora</name>
    <dbReference type="NCBI Taxonomy" id="101097"/>
    <lineage>
        <taxon>Eukaryota</taxon>
        <taxon>Fungi</taxon>
        <taxon>Fungi incertae sedis</taxon>
        <taxon>Mucoromycota</taxon>
        <taxon>Mortierellomycotina</taxon>
        <taxon>Mortierellomycetes</taxon>
        <taxon>Mortierellales</taxon>
        <taxon>Mortierellaceae</taxon>
        <taxon>Entomortierella</taxon>
    </lineage>
</organism>
<reference evidence="2" key="1">
    <citation type="journal article" date="2020" name="Fungal Divers.">
        <title>Resolving the Mortierellaceae phylogeny through synthesis of multi-gene phylogenetics and phylogenomics.</title>
        <authorList>
            <person name="Vandepol N."/>
            <person name="Liber J."/>
            <person name="Desiro A."/>
            <person name="Na H."/>
            <person name="Kennedy M."/>
            <person name="Barry K."/>
            <person name="Grigoriev I.V."/>
            <person name="Miller A.N."/>
            <person name="O'Donnell K."/>
            <person name="Stajich J.E."/>
            <person name="Bonito G."/>
        </authorList>
    </citation>
    <scope>NUCLEOTIDE SEQUENCE</scope>
    <source>
        <strain evidence="2">NRRL 2769</strain>
    </source>
</reference>
<comment type="caution">
    <text evidence="2">The sequence shown here is derived from an EMBL/GenBank/DDBJ whole genome shotgun (WGS) entry which is preliminary data.</text>
</comment>
<keyword evidence="1" id="KW-0732">Signal</keyword>
<feature type="signal peptide" evidence="1">
    <location>
        <begin position="1"/>
        <end position="18"/>
    </location>
</feature>
<keyword evidence="3" id="KW-1185">Reference proteome</keyword>
<name>A0A9P6MR05_9FUNG</name>
<dbReference type="EMBL" id="JAAAID010001343">
    <property type="protein sequence ID" value="KAG0010412.1"/>
    <property type="molecule type" value="Genomic_DNA"/>
</dbReference>
<accession>A0A9P6MR05</accession>
<proteinExistence type="predicted"/>
<dbReference type="Proteomes" id="UP000703661">
    <property type="component" value="Unassembled WGS sequence"/>
</dbReference>
<evidence type="ECO:0000313" key="2">
    <source>
        <dbReference type="EMBL" id="KAG0010412.1"/>
    </source>
</evidence>
<dbReference type="AlphaFoldDB" id="A0A9P6MR05"/>
<gene>
    <name evidence="2" type="ORF">BGZ80_001508</name>
</gene>
<protein>
    <submittedName>
        <fullName evidence="2">Uncharacterized protein</fullName>
    </submittedName>
</protein>